<evidence type="ECO:0000313" key="4">
    <source>
        <dbReference type="Proteomes" id="UP001150062"/>
    </source>
</evidence>
<evidence type="ECO:0000256" key="2">
    <source>
        <dbReference type="SAM" id="Phobius"/>
    </source>
</evidence>
<evidence type="ECO:0000256" key="1">
    <source>
        <dbReference type="SAM" id="MobiDB-lite"/>
    </source>
</evidence>
<keyword evidence="2" id="KW-0812">Transmembrane</keyword>
<gene>
    <name evidence="3" type="ORF">M0813_07330</name>
</gene>
<dbReference type="Proteomes" id="UP001150062">
    <property type="component" value="Unassembled WGS sequence"/>
</dbReference>
<feature type="region of interest" description="Disordered" evidence="1">
    <location>
        <begin position="73"/>
        <end position="123"/>
    </location>
</feature>
<protein>
    <submittedName>
        <fullName evidence="3">Uncharacterized protein</fullName>
    </submittedName>
</protein>
<sequence>MRIFLIVALIQPIYLCGKIVQIWVEKSYKNLPKIPLILMILLSLVIRFVLVNISYRYYKRFLIVKEFLNNEEKTEKGDDVDDVDTEKDGIDISENNSSDNKIMTNESTDYEFDTKSSIDLSED</sequence>
<feature type="transmembrane region" description="Helical" evidence="2">
    <location>
        <begin position="34"/>
        <end position="55"/>
    </location>
</feature>
<evidence type="ECO:0000313" key="3">
    <source>
        <dbReference type="EMBL" id="KAJ6229917.1"/>
    </source>
</evidence>
<proteinExistence type="predicted"/>
<comment type="caution">
    <text evidence="3">The sequence shown here is derived from an EMBL/GenBank/DDBJ whole genome shotgun (WGS) entry which is preliminary data.</text>
</comment>
<organism evidence="3 4">
    <name type="scientific">Anaeramoeba flamelloides</name>
    <dbReference type="NCBI Taxonomy" id="1746091"/>
    <lineage>
        <taxon>Eukaryota</taxon>
        <taxon>Metamonada</taxon>
        <taxon>Anaeramoebidae</taxon>
        <taxon>Anaeramoeba</taxon>
    </lineage>
</organism>
<reference evidence="3" key="1">
    <citation type="submission" date="2022-08" db="EMBL/GenBank/DDBJ databases">
        <title>Novel sulfate-reducing endosymbionts in the free-living metamonad Anaeramoeba.</title>
        <authorList>
            <person name="Jerlstrom-Hultqvist J."/>
            <person name="Cepicka I."/>
            <person name="Gallot-Lavallee L."/>
            <person name="Salas-Leiva D."/>
            <person name="Curtis B.A."/>
            <person name="Zahonova K."/>
            <person name="Pipaliya S."/>
            <person name="Dacks J."/>
            <person name="Roger A.J."/>
        </authorList>
    </citation>
    <scope>NUCLEOTIDE SEQUENCE</scope>
    <source>
        <strain evidence="3">Schooner1</strain>
    </source>
</reference>
<dbReference type="EMBL" id="JAOAOG010000316">
    <property type="protein sequence ID" value="KAJ6229917.1"/>
    <property type="molecule type" value="Genomic_DNA"/>
</dbReference>
<name>A0ABQ8XB72_9EUKA</name>
<keyword evidence="4" id="KW-1185">Reference proteome</keyword>
<keyword evidence="2" id="KW-1133">Transmembrane helix</keyword>
<keyword evidence="2" id="KW-0472">Membrane</keyword>
<accession>A0ABQ8XB72</accession>
<feature type="compositionally biased region" description="Polar residues" evidence="1">
    <location>
        <begin position="93"/>
        <end position="107"/>
    </location>
</feature>